<sequence>MKNNLHQPITGTIQTPQETTRLLKRVMKLFIIICIITNGGGIYYLVSEPPHWILASTLLFVGIGFAFLIFLIIYFIKKMKRYEVDYELNEQGYFQVKRDLRTGTKENIAVPFDSIHEIIVGNNMIDRSQYRVVQFYTGAFMVLKYGDNQICFIEFFDNNELYQWIDRFHDKGIPLFQTYHDLRPAYLDAQKMSADFNQLEGKPWNGKNLPITLGETIQGNPFPPWEPESEKASDKQKPDMDIREQTKKWEFRTGVVLFIYAVILGFTVMPWQPVDEDNVWVMGSLFILGVFILNILLPIILVFWRSYTKWYLPIVYFAVMLIGHSLPVWFVSLFVDTPPLLLTVFSFDLLVFLFGWIPGFILVKILKGIYHFLKYNLRRE</sequence>
<protein>
    <submittedName>
        <fullName evidence="2">Uncharacterized protein</fullName>
    </submittedName>
</protein>
<reference evidence="2" key="1">
    <citation type="submission" date="2022-07" db="EMBL/GenBank/DDBJ databases">
        <title>FELIX.</title>
        <authorList>
            <person name="Wan K.H."/>
            <person name="Park S."/>
            <person name="Lawrence Q."/>
            <person name="Eichenberger J.P."/>
            <person name="Booth B.W."/>
            <person name="Piaggio A.J."/>
            <person name="Chandler J.C."/>
            <person name="Franklin A.B."/>
            <person name="Celniker S.E."/>
        </authorList>
    </citation>
    <scope>NUCLEOTIDE SEQUENCE</scope>
    <source>
        <strain evidence="2">QA-1986 374</strain>
    </source>
</reference>
<evidence type="ECO:0000313" key="2">
    <source>
        <dbReference type="EMBL" id="UUI04913.1"/>
    </source>
</evidence>
<name>A0ABY5K0I9_9BACI</name>
<feature type="transmembrane region" description="Helical" evidence="1">
    <location>
        <begin position="279"/>
        <end position="303"/>
    </location>
</feature>
<keyword evidence="1" id="KW-1133">Transmembrane helix</keyword>
<keyword evidence="1" id="KW-0812">Transmembrane</keyword>
<organism evidence="2 3">
    <name type="scientific">Oceanobacillus jeddahense</name>
    <dbReference type="NCBI Taxonomy" id="1462527"/>
    <lineage>
        <taxon>Bacteria</taxon>
        <taxon>Bacillati</taxon>
        <taxon>Bacillota</taxon>
        <taxon>Bacilli</taxon>
        <taxon>Bacillales</taxon>
        <taxon>Bacillaceae</taxon>
        <taxon>Oceanobacillus</taxon>
    </lineage>
</organism>
<dbReference type="EMBL" id="CP101914">
    <property type="protein sequence ID" value="UUI04913.1"/>
    <property type="molecule type" value="Genomic_DNA"/>
</dbReference>
<evidence type="ECO:0000313" key="3">
    <source>
        <dbReference type="Proteomes" id="UP001059773"/>
    </source>
</evidence>
<feature type="transmembrane region" description="Helical" evidence="1">
    <location>
        <begin position="310"/>
        <end position="334"/>
    </location>
</feature>
<dbReference type="Proteomes" id="UP001059773">
    <property type="component" value="Chromosome"/>
</dbReference>
<keyword evidence="1" id="KW-0472">Membrane</keyword>
<feature type="transmembrane region" description="Helical" evidence="1">
    <location>
        <begin position="52"/>
        <end position="76"/>
    </location>
</feature>
<proteinExistence type="predicted"/>
<gene>
    <name evidence="2" type="ORF">NP439_09870</name>
</gene>
<dbReference type="RefSeq" id="WP_256709817.1">
    <property type="nucleotide sequence ID" value="NZ_CP101914.1"/>
</dbReference>
<keyword evidence="3" id="KW-1185">Reference proteome</keyword>
<evidence type="ECO:0000256" key="1">
    <source>
        <dbReference type="SAM" id="Phobius"/>
    </source>
</evidence>
<feature type="transmembrane region" description="Helical" evidence="1">
    <location>
        <begin position="253"/>
        <end position="273"/>
    </location>
</feature>
<feature type="transmembrane region" description="Helical" evidence="1">
    <location>
        <begin position="29"/>
        <end position="46"/>
    </location>
</feature>
<accession>A0ABY5K0I9</accession>
<feature type="transmembrane region" description="Helical" evidence="1">
    <location>
        <begin position="340"/>
        <end position="363"/>
    </location>
</feature>